<dbReference type="SMART" id="SM00295">
    <property type="entry name" value="B41"/>
    <property type="match status" value="1"/>
</dbReference>
<feature type="domain" description="PH" evidence="1">
    <location>
        <begin position="1"/>
        <end position="74"/>
    </location>
</feature>
<dbReference type="Gene3D" id="2.30.29.30">
    <property type="entry name" value="Pleckstrin-homology domain (PH domain)/Phosphotyrosine-binding domain (PTB)"/>
    <property type="match status" value="3"/>
</dbReference>
<dbReference type="PANTHER" id="PTHR46049:SF3">
    <property type="entry name" value="MYOSIN VIIA"/>
    <property type="match status" value="1"/>
</dbReference>
<proteinExistence type="predicted"/>
<dbReference type="InterPro" id="IPR000299">
    <property type="entry name" value="FERM_domain"/>
</dbReference>
<dbReference type="AlphaFoldDB" id="A0AAN0JW56"/>
<dbReference type="KEGG" id="aqu:100637896"/>
<dbReference type="PANTHER" id="PTHR46049">
    <property type="entry name" value="AGAP003327-PA"/>
    <property type="match status" value="1"/>
</dbReference>
<evidence type="ECO:0000259" key="1">
    <source>
        <dbReference type="PROSITE" id="PS50003"/>
    </source>
</evidence>
<protein>
    <recommendedName>
        <fullName evidence="5">PH domain-containing protein</fullName>
    </recommendedName>
</protein>
<accession>A0AAN0JW56</accession>
<dbReference type="EnsemblMetazoa" id="XM_020005592.1">
    <property type="protein sequence ID" value="XP_019861151.1"/>
    <property type="gene ID" value="LOC100637896"/>
</dbReference>
<dbReference type="InterPro" id="IPR000857">
    <property type="entry name" value="MyTH4_dom"/>
</dbReference>
<reference evidence="4" key="1">
    <citation type="journal article" date="2010" name="Nature">
        <title>The Amphimedon queenslandica genome and the evolution of animal complexity.</title>
        <authorList>
            <person name="Srivastava M."/>
            <person name="Simakov O."/>
            <person name="Chapman J."/>
            <person name="Fahey B."/>
            <person name="Gauthier M.E."/>
            <person name="Mitros T."/>
            <person name="Richards G.S."/>
            <person name="Conaco C."/>
            <person name="Dacre M."/>
            <person name="Hellsten U."/>
            <person name="Larroux C."/>
            <person name="Putnam N.H."/>
            <person name="Stanke M."/>
            <person name="Adamska M."/>
            <person name="Darling A."/>
            <person name="Degnan S.M."/>
            <person name="Oakley T.H."/>
            <person name="Plachetzki D.C."/>
            <person name="Zhai Y."/>
            <person name="Adamski M."/>
            <person name="Calcino A."/>
            <person name="Cummins S.F."/>
            <person name="Goodstein D.M."/>
            <person name="Harris C."/>
            <person name="Jackson D.J."/>
            <person name="Leys S.P."/>
            <person name="Shu S."/>
            <person name="Woodcroft B.J."/>
            <person name="Vervoort M."/>
            <person name="Kosik K.S."/>
            <person name="Manning G."/>
            <person name="Degnan B.M."/>
            <person name="Rokhsar D.S."/>
        </authorList>
    </citation>
    <scope>NUCLEOTIDE SEQUENCE [LARGE SCALE GENOMIC DNA]</scope>
</reference>
<dbReference type="InterPro" id="IPR019749">
    <property type="entry name" value="Band_41_domain"/>
</dbReference>
<reference evidence="3" key="2">
    <citation type="submission" date="2024-06" db="UniProtKB">
        <authorList>
            <consortium name="EnsemblMetazoa"/>
        </authorList>
    </citation>
    <scope>IDENTIFICATION</scope>
</reference>
<dbReference type="GeneID" id="100637896"/>
<dbReference type="CDD" id="cd17206">
    <property type="entry name" value="FERM_F1_Myosin-X"/>
    <property type="match status" value="1"/>
</dbReference>
<dbReference type="InterPro" id="IPR011993">
    <property type="entry name" value="PH-like_dom_sf"/>
</dbReference>
<dbReference type="InterPro" id="IPR041797">
    <property type="entry name" value="MyoX_FERM_C"/>
</dbReference>
<dbReference type="CDD" id="cd14473">
    <property type="entry name" value="FERM_B-lobe"/>
    <property type="match status" value="1"/>
</dbReference>
<dbReference type="SMART" id="SM00233">
    <property type="entry name" value="PH"/>
    <property type="match status" value="1"/>
</dbReference>
<feature type="domain" description="FERM" evidence="2">
    <location>
        <begin position="292"/>
        <end position="640"/>
    </location>
</feature>
<evidence type="ECO:0008006" key="5">
    <source>
        <dbReference type="Google" id="ProtNLM"/>
    </source>
</evidence>
<sequence length="640" mass="73084">MPEEKVKSLLTHEVDPRNAEGTIDLDSIDSVTAADQEKRPNSFAVITVGRVFNLVAESPAAMHQWIGALSPKKYTLGDIDILTSCQHKGWLVKEGKIRRRRFFVLTETNQIQYFRTEDTRQPVAGSIPLNCLCAVDLYDDDEVKETGLYTFRLHSRKTTYYLTAKTADEAQEWIVSIQYVSQFKPHQMYCTCSFLVFCQLVKQTFIINEAEVDKPGVLSCWQTLACMCCTFVPERAIKRYLTMHLKKTIERFPDTEMGRFATFCDMNLSRTRKRDVVPSRDEIIACLGRRDLKAVVYCYGGGACNIELNTATTAGEVVKKLSLGLQIGSGNNRFALFEEYAGNFRVIDDRVVLADVLAKFEIEMKEIMKKGQNMLDKKRLFFKIFCYIHPERIMYDSIEATFMFEQLADDIAMNRLPLSHEVMLKLGALRMQVLDGDHETGSFLKDIDEVYPLPVITARARSHQDQLVSGDLHETYYQKTLKAKNIGTLSKKFKLPEIGDKERAEAAVQVEMQKIRVDTTEYWKRLRGVSTSMAQQKYLEMIMEAPAFGFSFFEVEYNTPDQRFPKNLLFGVGARGVSFYRNGESSPMKFYPYEIITSFGAPVQNVYLLVVEAQNPISIETNEVVEIAKLMKAYISSISV</sequence>
<keyword evidence="4" id="KW-1185">Reference proteome</keyword>
<evidence type="ECO:0000313" key="4">
    <source>
        <dbReference type="Proteomes" id="UP000007879"/>
    </source>
</evidence>
<dbReference type="Proteomes" id="UP000007879">
    <property type="component" value="Unassembled WGS sequence"/>
</dbReference>
<dbReference type="InterPro" id="IPR001849">
    <property type="entry name" value="PH_domain"/>
</dbReference>
<dbReference type="Gene3D" id="3.10.20.90">
    <property type="entry name" value="Phosphatidylinositol 3-kinase Catalytic Subunit, Chain A, domain 1"/>
    <property type="match status" value="1"/>
</dbReference>
<dbReference type="InterPro" id="IPR051724">
    <property type="entry name" value="Actin_motor_Myosin"/>
</dbReference>
<dbReference type="Pfam" id="PF00373">
    <property type="entry name" value="FERM_M"/>
    <property type="match status" value="1"/>
</dbReference>
<dbReference type="InterPro" id="IPR019748">
    <property type="entry name" value="FERM_central"/>
</dbReference>
<dbReference type="InterPro" id="IPR035963">
    <property type="entry name" value="FERM_2"/>
</dbReference>
<dbReference type="RefSeq" id="XP_019861151.1">
    <property type="nucleotide sequence ID" value="XM_020005592.1"/>
</dbReference>
<dbReference type="SUPFAM" id="SSF47031">
    <property type="entry name" value="Second domain of FERM"/>
    <property type="match status" value="1"/>
</dbReference>
<dbReference type="Pfam" id="PF21989">
    <property type="entry name" value="RA_2"/>
    <property type="match status" value="1"/>
</dbReference>
<feature type="domain" description="PH" evidence="1">
    <location>
        <begin position="84"/>
        <end position="182"/>
    </location>
</feature>
<evidence type="ECO:0000313" key="3">
    <source>
        <dbReference type="EnsemblMetazoa" id="XP_019861151.1"/>
    </source>
</evidence>
<dbReference type="PROSITE" id="PS50003">
    <property type="entry name" value="PH_DOMAIN"/>
    <property type="match status" value="2"/>
</dbReference>
<dbReference type="InterPro" id="IPR014352">
    <property type="entry name" value="FERM/acyl-CoA-bd_prot_sf"/>
</dbReference>
<evidence type="ECO:0000259" key="2">
    <source>
        <dbReference type="PROSITE" id="PS50057"/>
    </source>
</evidence>
<dbReference type="Gene3D" id="1.25.40.530">
    <property type="entry name" value="MyTH4 domain"/>
    <property type="match status" value="1"/>
</dbReference>
<dbReference type="Gene3D" id="1.20.80.10">
    <property type="match status" value="1"/>
</dbReference>
<dbReference type="Pfam" id="PF00784">
    <property type="entry name" value="MyTH4"/>
    <property type="match status" value="1"/>
</dbReference>
<dbReference type="SUPFAM" id="SSF50729">
    <property type="entry name" value="PH domain-like"/>
    <property type="match status" value="2"/>
</dbReference>
<dbReference type="Pfam" id="PF00169">
    <property type="entry name" value="PH"/>
    <property type="match status" value="1"/>
</dbReference>
<dbReference type="CDD" id="cd13202">
    <property type="entry name" value="FERM_C_MyoX"/>
    <property type="match status" value="1"/>
</dbReference>
<dbReference type="GO" id="GO:0005856">
    <property type="term" value="C:cytoskeleton"/>
    <property type="evidence" value="ECO:0007669"/>
    <property type="project" value="InterPro"/>
</dbReference>
<dbReference type="PROSITE" id="PS50057">
    <property type="entry name" value="FERM_3"/>
    <property type="match status" value="1"/>
</dbReference>
<organism evidence="3 4">
    <name type="scientific">Amphimedon queenslandica</name>
    <name type="common">Sponge</name>
    <dbReference type="NCBI Taxonomy" id="400682"/>
    <lineage>
        <taxon>Eukaryota</taxon>
        <taxon>Metazoa</taxon>
        <taxon>Porifera</taxon>
        <taxon>Demospongiae</taxon>
        <taxon>Heteroscleromorpha</taxon>
        <taxon>Haplosclerida</taxon>
        <taxon>Niphatidae</taxon>
        <taxon>Amphimedon</taxon>
    </lineage>
</organism>
<name>A0AAN0JW56_AMPQE</name>
<dbReference type="InterPro" id="IPR038185">
    <property type="entry name" value="MyTH4_dom_sf"/>
</dbReference>